<dbReference type="PANTHER" id="PTHR35851">
    <property type="entry name" value="CELL DIVISION PROTEIN FTSQ"/>
    <property type="match status" value="1"/>
</dbReference>
<keyword evidence="5 7" id="KW-1133">Transmembrane helix</keyword>
<evidence type="ECO:0000256" key="2">
    <source>
        <dbReference type="ARBA" id="ARBA00022519"/>
    </source>
</evidence>
<dbReference type="InterPro" id="IPR045335">
    <property type="entry name" value="FtsQ_C_sf"/>
</dbReference>
<protein>
    <recommendedName>
        <fullName evidence="7">Cell division protein FtsQ</fullName>
    </recommendedName>
</protein>
<keyword evidence="1 7" id="KW-1003">Cell membrane</keyword>
<evidence type="ECO:0000256" key="7">
    <source>
        <dbReference type="HAMAP-Rule" id="MF_00911"/>
    </source>
</evidence>
<dbReference type="Pfam" id="PF03799">
    <property type="entry name" value="FtsQ_DivIB_C"/>
    <property type="match status" value="1"/>
</dbReference>
<comment type="subcellular location">
    <subcellularLocation>
        <location evidence="7">Cell inner membrane</location>
        <topology evidence="7">Single-pass type II membrane protein</topology>
    </subcellularLocation>
    <text evidence="7">Localizes to the division septum.</text>
</comment>
<keyword evidence="10" id="KW-1185">Reference proteome</keyword>
<dbReference type="EMBL" id="OCTN01000003">
    <property type="protein sequence ID" value="SOH94019.1"/>
    <property type="molecule type" value="Genomic_DNA"/>
</dbReference>
<dbReference type="GO" id="GO:0005886">
    <property type="term" value="C:plasma membrane"/>
    <property type="evidence" value="ECO:0007669"/>
    <property type="project" value="UniProtKB-SubCell"/>
</dbReference>
<reference evidence="10" key="1">
    <citation type="submission" date="2017-09" db="EMBL/GenBank/DDBJ databases">
        <authorList>
            <person name="Varghese N."/>
            <person name="Submissions S."/>
        </authorList>
    </citation>
    <scope>NUCLEOTIDE SEQUENCE [LARGE SCALE GENOMIC DNA]</scope>
    <source>
        <strain evidence="10">C7</strain>
    </source>
</reference>
<dbReference type="InterPro" id="IPR005548">
    <property type="entry name" value="Cell_div_FtsQ/DivIB_C"/>
</dbReference>
<dbReference type="AlphaFoldDB" id="A0A2C9CUE6"/>
<dbReference type="GO" id="GO:0032153">
    <property type="term" value="C:cell division site"/>
    <property type="evidence" value="ECO:0007669"/>
    <property type="project" value="UniProtKB-UniRule"/>
</dbReference>
<comment type="similarity">
    <text evidence="7">Belongs to the FtsQ/DivIB family. FtsQ subfamily.</text>
</comment>
<evidence type="ECO:0000313" key="10">
    <source>
        <dbReference type="Proteomes" id="UP000220034"/>
    </source>
</evidence>
<evidence type="ECO:0000259" key="8">
    <source>
        <dbReference type="Pfam" id="PF03799"/>
    </source>
</evidence>
<evidence type="ECO:0000313" key="9">
    <source>
        <dbReference type="EMBL" id="SOH94019.1"/>
    </source>
</evidence>
<organism evidence="9 10">
    <name type="scientific">Pontivivens marinum</name>
    <dbReference type="NCBI Taxonomy" id="1690039"/>
    <lineage>
        <taxon>Bacteria</taxon>
        <taxon>Pseudomonadati</taxon>
        <taxon>Pseudomonadota</taxon>
        <taxon>Alphaproteobacteria</taxon>
        <taxon>Rhodobacterales</taxon>
        <taxon>Paracoccaceae</taxon>
        <taxon>Pontivivens</taxon>
    </lineage>
</organism>
<name>A0A2C9CUE6_9RHOB</name>
<sequence length="288" mass="31833">MRPVKRDYAPSRWRYRLARWWLSPRVRRMVTRWVPLTVVATVAAIVATDPDNQAYAAKQYDAIWSAIEARPEFAVTGLRIEGAGPALSAQIREVLDVQMPASSVSLDLSAARTRIEGLPPVASAQIAVGADRQLVVRVRSRTPVAAWRRMDGLWLLDVEGTVLGALDSREARADLPLVVGAGAQNHVREALALAEASGPLAERIQGLVRVGERRWDVVLSDEQRVLLPETGAVDALMHVLALQLGEEVLERDVAVFDMRNRARPTVRLGTHAVHEMRRLRAMETGEDA</sequence>
<dbReference type="OrthoDB" id="9783091at2"/>
<dbReference type="GO" id="GO:0043093">
    <property type="term" value="P:FtsZ-dependent cytokinesis"/>
    <property type="evidence" value="ECO:0007669"/>
    <property type="project" value="UniProtKB-UniRule"/>
</dbReference>
<evidence type="ECO:0000256" key="5">
    <source>
        <dbReference type="ARBA" id="ARBA00022989"/>
    </source>
</evidence>
<keyword evidence="6 7" id="KW-0131">Cell cycle</keyword>
<keyword evidence="4 7" id="KW-0812">Transmembrane</keyword>
<dbReference type="GO" id="GO:0090529">
    <property type="term" value="P:cell septum assembly"/>
    <property type="evidence" value="ECO:0007669"/>
    <property type="project" value="InterPro"/>
</dbReference>
<gene>
    <name evidence="7" type="primary">ftsQ</name>
    <name evidence="9" type="ORF">SAMN06273572_10344</name>
</gene>
<accession>A0A2C9CUE6</accession>
<dbReference type="RefSeq" id="WP_097929588.1">
    <property type="nucleotide sequence ID" value="NZ_OCTN01000003.1"/>
</dbReference>
<evidence type="ECO:0000256" key="6">
    <source>
        <dbReference type="ARBA" id="ARBA00023306"/>
    </source>
</evidence>
<dbReference type="InterPro" id="IPR026579">
    <property type="entry name" value="FtsQ"/>
</dbReference>
<evidence type="ECO:0000256" key="3">
    <source>
        <dbReference type="ARBA" id="ARBA00022618"/>
    </source>
</evidence>
<dbReference type="PANTHER" id="PTHR35851:SF1">
    <property type="entry name" value="CELL DIVISION PROTEIN FTSQ"/>
    <property type="match status" value="1"/>
</dbReference>
<evidence type="ECO:0000256" key="1">
    <source>
        <dbReference type="ARBA" id="ARBA00022475"/>
    </source>
</evidence>
<dbReference type="Proteomes" id="UP000220034">
    <property type="component" value="Unassembled WGS sequence"/>
</dbReference>
<dbReference type="Gene3D" id="3.40.50.11690">
    <property type="entry name" value="Cell division protein FtsQ/DivIB"/>
    <property type="match status" value="1"/>
</dbReference>
<evidence type="ECO:0000256" key="4">
    <source>
        <dbReference type="ARBA" id="ARBA00022692"/>
    </source>
</evidence>
<keyword evidence="3 7" id="KW-0132">Cell division</keyword>
<dbReference type="HAMAP" id="MF_00911">
    <property type="entry name" value="FtsQ_subfam"/>
    <property type="match status" value="1"/>
</dbReference>
<proteinExistence type="inferred from homology"/>
<feature type="domain" description="Cell division protein FtsQ/DivIB C-terminal" evidence="8">
    <location>
        <begin position="145"/>
        <end position="259"/>
    </location>
</feature>
<keyword evidence="7" id="KW-0472">Membrane</keyword>
<comment type="function">
    <text evidence="7">Essential cell division protein.</text>
</comment>
<keyword evidence="2 7" id="KW-0997">Cell inner membrane</keyword>